<dbReference type="PATRIC" id="fig|217031.6.peg.3398"/>
<keyword evidence="3 6" id="KW-0812">Transmembrane</keyword>
<keyword evidence="8" id="KW-1185">Reference proteome</keyword>
<accession>A0A177ZM12</accession>
<organism evidence="7 8">
    <name type="scientific">Lederbergia galactosidilytica</name>
    <dbReference type="NCBI Taxonomy" id="217031"/>
    <lineage>
        <taxon>Bacteria</taxon>
        <taxon>Bacillati</taxon>
        <taxon>Bacillota</taxon>
        <taxon>Bacilli</taxon>
        <taxon>Bacillales</taxon>
        <taxon>Bacillaceae</taxon>
        <taxon>Lederbergia</taxon>
    </lineage>
</organism>
<comment type="similarity">
    <text evidence="2">Belongs to the UPF0014 family.</text>
</comment>
<sequence>MNFLTLALTLVFVIIPLILSKTLKLGLEKDTLIATIRSIIQLLVVGYLLQFVFDSENIIYILLMIFLMIGAATLNARKKGASIRGITWKLVVTFSFVELLTQGILLGLKITPATAQYIIPISGMVVGNSMVLGILFLNRFTAEIAARRDETELILSLGGTPKQAIHRQLITSIHASTIPTIESQKTIGLVQLPGMMSGQIIAGADPVQAVMFQLLILFLLLTTAVMTSILLGYLSYPPLFNKRMQFLDGELEESD</sequence>
<dbReference type="Proteomes" id="UP000077881">
    <property type="component" value="Unassembled WGS sequence"/>
</dbReference>
<keyword evidence="4 6" id="KW-1133">Transmembrane helix</keyword>
<gene>
    <name evidence="7" type="ORF">ABB05_15760</name>
</gene>
<feature type="transmembrane region" description="Helical" evidence="6">
    <location>
        <begin position="86"/>
        <end position="105"/>
    </location>
</feature>
<dbReference type="AlphaFoldDB" id="A0A177ZM12"/>
<comment type="caution">
    <text evidence="7">The sequence shown here is derived from an EMBL/GenBank/DDBJ whole genome shotgun (WGS) entry which is preliminary data.</text>
</comment>
<evidence type="ECO:0000256" key="2">
    <source>
        <dbReference type="ARBA" id="ARBA00005268"/>
    </source>
</evidence>
<feature type="transmembrane region" description="Helical" evidence="6">
    <location>
        <begin position="57"/>
        <end position="74"/>
    </location>
</feature>
<dbReference type="OrthoDB" id="9791807at2"/>
<name>A0A177ZM12_9BACI</name>
<dbReference type="RefSeq" id="WP_057982846.1">
    <property type="nucleotide sequence ID" value="NZ_JAGGKH010000021.1"/>
</dbReference>
<evidence type="ECO:0000256" key="4">
    <source>
        <dbReference type="ARBA" id="ARBA00022989"/>
    </source>
</evidence>
<protein>
    <submittedName>
        <fullName evidence="7">Membrane protein</fullName>
    </submittedName>
</protein>
<evidence type="ECO:0000256" key="6">
    <source>
        <dbReference type="SAM" id="Phobius"/>
    </source>
</evidence>
<evidence type="ECO:0000256" key="3">
    <source>
        <dbReference type="ARBA" id="ARBA00022692"/>
    </source>
</evidence>
<evidence type="ECO:0000313" key="7">
    <source>
        <dbReference type="EMBL" id="OAK68529.1"/>
    </source>
</evidence>
<comment type="subcellular location">
    <subcellularLocation>
        <location evidence="1">Membrane</location>
        <topology evidence="1">Multi-pass membrane protein</topology>
    </subcellularLocation>
</comment>
<dbReference type="PANTHER" id="PTHR30028">
    <property type="entry name" value="UPF0014 INNER MEMBRANE PROTEIN YBBM-RELATED"/>
    <property type="match status" value="1"/>
</dbReference>
<evidence type="ECO:0000313" key="8">
    <source>
        <dbReference type="Proteomes" id="UP000077881"/>
    </source>
</evidence>
<dbReference type="PANTHER" id="PTHR30028:SF0">
    <property type="entry name" value="PROTEIN ALUMINUM SENSITIVE 3"/>
    <property type="match status" value="1"/>
</dbReference>
<feature type="transmembrane region" description="Helical" evidence="6">
    <location>
        <begin position="214"/>
        <end position="236"/>
    </location>
</feature>
<evidence type="ECO:0000256" key="5">
    <source>
        <dbReference type="ARBA" id="ARBA00023136"/>
    </source>
</evidence>
<keyword evidence="5 6" id="KW-0472">Membrane</keyword>
<dbReference type="InterPro" id="IPR005226">
    <property type="entry name" value="UPF0014_fam"/>
</dbReference>
<reference evidence="7 8" key="1">
    <citation type="submission" date="2015-05" db="EMBL/GenBank/DDBJ databases">
        <title>Comparison of genome.</title>
        <authorList>
            <person name="Zheng Z."/>
            <person name="Sun M."/>
        </authorList>
    </citation>
    <scope>NUCLEOTIDE SEQUENCE [LARGE SCALE GENOMIC DNA]</scope>
    <source>
        <strain evidence="7 8">G25-74</strain>
    </source>
</reference>
<proteinExistence type="inferred from homology"/>
<evidence type="ECO:0000256" key="1">
    <source>
        <dbReference type="ARBA" id="ARBA00004141"/>
    </source>
</evidence>
<dbReference type="Pfam" id="PF03649">
    <property type="entry name" value="UPF0014"/>
    <property type="match status" value="1"/>
</dbReference>
<dbReference type="EMBL" id="LDJR01000056">
    <property type="protein sequence ID" value="OAK68529.1"/>
    <property type="molecule type" value="Genomic_DNA"/>
</dbReference>
<dbReference type="STRING" id="217031.ABB05_15760"/>
<dbReference type="GO" id="GO:0005886">
    <property type="term" value="C:plasma membrane"/>
    <property type="evidence" value="ECO:0007669"/>
    <property type="project" value="TreeGrafter"/>
</dbReference>
<feature type="transmembrane region" description="Helical" evidence="6">
    <location>
        <begin position="117"/>
        <end position="138"/>
    </location>
</feature>